<organism evidence="1 2">
    <name type="scientific">Trichonephila clavipes</name>
    <name type="common">Golden silk orbweaver</name>
    <name type="synonym">Nephila clavipes</name>
    <dbReference type="NCBI Taxonomy" id="2585209"/>
    <lineage>
        <taxon>Eukaryota</taxon>
        <taxon>Metazoa</taxon>
        <taxon>Ecdysozoa</taxon>
        <taxon>Arthropoda</taxon>
        <taxon>Chelicerata</taxon>
        <taxon>Arachnida</taxon>
        <taxon>Araneae</taxon>
        <taxon>Araneomorphae</taxon>
        <taxon>Entelegynae</taxon>
        <taxon>Araneoidea</taxon>
        <taxon>Nephilidae</taxon>
        <taxon>Trichonephila</taxon>
    </lineage>
</organism>
<evidence type="ECO:0000313" key="1">
    <source>
        <dbReference type="EMBL" id="GFY35959.1"/>
    </source>
</evidence>
<dbReference type="Proteomes" id="UP000887159">
    <property type="component" value="Unassembled WGS sequence"/>
</dbReference>
<comment type="caution">
    <text evidence="1">The sequence shown here is derived from an EMBL/GenBank/DDBJ whole genome shotgun (WGS) entry which is preliminary data.</text>
</comment>
<gene>
    <name evidence="1" type="ORF">TNCV_4843311</name>
</gene>
<dbReference type="AlphaFoldDB" id="A0A8X7BMU6"/>
<accession>A0A8X7BMU6</accession>
<keyword evidence="2" id="KW-1185">Reference proteome</keyword>
<evidence type="ECO:0000313" key="2">
    <source>
        <dbReference type="Proteomes" id="UP000887159"/>
    </source>
</evidence>
<protein>
    <submittedName>
        <fullName evidence="1">Uncharacterized protein</fullName>
    </submittedName>
</protein>
<reference evidence="1" key="1">
    <citation type="submission" date="2020-08" db="EMBL/GenBank/DDBJ databases">
        <title>Multicomponent nature underlies the extraordinary mechanical properties of spider dragline silk.</title>
        <authorList>
            <person name="Kono N."/>
            <person name="Nakamura H."/>
            <person name="Mori M."/>
            <person name="Yoshida Y."/>
            <person name="Ohtoshi R."/>
            <person name="Malay A.D."/>
            <person name="Moran D.A.P."/>
            <person name="Tomita M."/>
            <person name="Numata K."/>
            <person name="Arakawa K."/>
        </authorList>
    </citation>
    <scope>NUCLEOTIDE SEQUENCE</scope>
</reference>
<dbReference type="EMBL" id="BMAU01021435">
    <property type="protein sequence ID" value="GFY35959.1"/>
    <property type="molecule type" value="Genomic_DNA"/>
</dbReference>
<sequence length="111" mass="12093">MFHPARQDALTVASSCWTQLYAFSSPTNVATNELPLVNPADSARTKIQNPFRLLGVHVAFMSNGIHLSGPLILVMKLPRKILIEILICVWKAVNAGSVVDSLRNLAVLVSN</sequence>
<name>A0A8X7BMU6_TRICX</name>
<proteinExistence type="predicted"/>